<evidence type="ECO:0000313" key="2">
    <source>
        <dbReference type="EMBL" id="ANJ02814.1"/>
    </source>
</evidence>
<keyword evidence="2" id="KW-0479">Metal-binding</keyword>
<dbReference type="InterPro" id="IPR053151">
    <property type="entry name" value="RNase_H-like"/>
</dbReference>
<organism evidence="2">
    <name type="scientific">Solanum demissum</name>
    <name type="common">Wild potato</name>
    <dbReference type="NCBI Taxonomy" id="50514"/>
    <lineage>
        <taxon>Eukaryota</taxon>
        <taxon>Viridiplantae</taxon>
        <taxon>Streptophyta</taxon>
        <taxon>Embryophyta</taxon>
        <taxon>Tracheophyta</taxon>
        <taxon>Spermatophyta</taxon>
        <taxon>Magnoliopsida</taxon>
        <taxon>eudicotyledons</taxon>
        <taxon>Gunneridae</taxon>
        <taxon>Pentapetalae</taxon>
        <taxon>asterids</taxon>
        <taxon>lamiids</taxon>
        <taxon>Solanales</taxon>
        <taxon>Solanaceae</taxon>
        <taxon>Solanoideae</taxon>
        <taxon>Solaneae</taxon>
        <taxon>Solanum</taxon>
    </lineage>
</organism>
<feature type="domain" description="RNase H type-1" evidence="1">
    <location>
        <begin position="166"/>
        <end position="238"/>
    </location>
</feature>
<keyword evidence="2" id="KW-0808">Transferase</keyword>
<evidence type="ECO:0000259" key="1">
    <source>
        <dbReference type="PROSITE" id="PS50879"/>
    </source>
</evidence>
<dbReference type="InterPro" id="IPR036397">
    <property type="entry name" value="RNaseH_sf"/>
</dbReference>
<name>A0A191UMS1_SOLDE</name>
<dbReference type="PANTHER" id="PTHR47723:SF24">
    <property type="entry name" value="RNASE H TYPE-1 DOMAIN-CONTAINING PROTEIN"/>
    <property type="match status" value="1"/>
</dbReference>
<dbReference type="GO" id="GO:0008270">
    <property type="term" value="F:zinc ion binding"/>
    <property type="evidence" value="ECO:0007669"/>
    <property type="project" value="UniProtKB-KW"/>
</dbReference>
<keyword evidence="2" id="KW-0548">Nucleotidyltransferase</keyword>
<dbReference type="PANTHER" id="PTHR47723">
    <property type="entry name" value="OS05G0353850 PROTEIN"/>
    <property type="match status" value="1"/>
</dbReference>
<dbReference type="Gene3D" id="3.30.420.10">
    <property type="entry name" value="Ribonuclease H-like superfamily/Ribonuclease H"/>
    <property type="match status" value="1"/>
</dbReference>
<keyword evidence="2" id="KW-0862">Zinc</keyword>
<proteinExistence type="predicted"/>
<protein>
    <submittedName>
        <fullName evidence="2">Reverse transcriptase with zinc-finger domain</fullName>
    </submittedName>
</protein>
<reference evidence="2" key="1">
    <citation type="journal article" date="2016" name="Theor. Appl. Genet.">
        <title>The Solanum demissum R8/Rpi-smira2 late blight resistance gene is a Sw-5 homolog.</title>
        <authorList>
            <person name="Vossen J.H."/>
            <person name="van Arkel G."/>
            <person name="Jacobsen E."/>
            <person name="Visser R.G.F."/>
        </authorList>
    </citation>
    <scope>NUCLEOTIDE SEQUENCE</scope>
</reference>
<dbReference type="GO" id="GO:0004523">
    <property type="term" value="F:RNA-DNA hybrid ribonuclease activity"/>
    <property type="evidence" value="ECO:0007669"/>
    <property type="project" value="InterPro"/>
</dbReference>
<dbReference type="Pfam" id="PF13966">
    <property type="entry name" value="zf-RVT"/>
    <property type="match status" value="1"/>
</dbReference>
<dbReference type="AlphaFoldDB" id="A0A191UMS1"/>
<sequence>MVNKYNKKLHPVIAQAKASGLIIGLSRGLHFVDNENVLDEEVEVKQFITNGYWNVQKLQEVLSVDMVQHILDNISPQLVNVDNDTSWWMGNSNGKFTVKSAWNELRRKKEKIQDYIWTKGLPIKINFFLWRAWKGRIPTDDNLKRMKISVVITLKDCNCNKSYKPETGRIKINTDGASKGNPGLSSYGFCLRNDRGDLLYAEAGQIGENTNMIVETIVAQKAVHCCLSRDIHNARIET</sequence>
<accession>A0A191UMS1</accession>
<dbReference type="EMBL" id="KU530153">
    <property type="protein sequence ID" value="ANJ02814.1"/>
    <property type="molecule type" value="Genomic_DNA"/>
</dbReference>
<keyword evidence="2" id="KW-0695">RNA-directed DNA polymerase</keyword>
<keyword evidence="2" id="KW-0863">Zinc-finger</keyword>
<dbReference type="SUPFAM" id="SSF53098">
    <property type="entry name" value="Ribonuclease H-like"/>
    <property type="match status" value="1"/>
</dbReference>
<dbReference type="InterPro" id="IPR026960">
    <property type="entry name" value="RVT-Znf"/>
</dbReference>
<dbReference type="GO" id="GO:0003676">
    <property type="term" value="F:nucleic acid binding"/>
    <property type="evidence" value="ECO:0007669"/>
    <property type="project" value="InterPro"/>
</dbReference>
<dbReference type="InterPro" id="IPR012337">
    <property type="entry name" value="RNaseH-like_sf"/>
</dbReference>
<dbReference type="PROSITE" id="PS50879">
    <property type="entry name" value="RNASE_H_1"/>
    <property type="match status" value="1"/>
</dbReference>
<dbReference type="InterPro" id="IPR002156">
    <property type="entry name" value="RNaseH_domain"/>
</dbReference>
<dbReference type="GO" id="GO:0003964">
    <property type="term" value="F:RNA-directed DNA polymerase activity"/>
    <property type="evidence" value="ECO:0007669"/>
    <property type="project" value="UniProtKB-KW"/>
</dbReference>